<dbReference type="PANTHER" id="PTHR34217:SF1">
    <property type="entry name" value="CARBOXYPEPTIDASE 1"/>
    <property type="match status" value="1"/>
</dbReference>
<dbReference type="EMBL" id="PVTO01000015">
    <property type="protein sequence ID" value="PRY82160.1"/>
    <property type="molecule type" value="Genomic_DNA"/>
</dbReference>
<evidence type="ECO:0000256" key="5">
    <source>
        <dbReference type="ARBA" id="ARBA00023049"/>
    </source>
</evidence>
<dbReference type="RefSeq" id="WP_106193971.1">
    <property type="nucleotide sequence ID" value="NZ_PVTO01000015.1"/>
</dbReference>
<evidence type="ECO:0000256" key="2">
    <source>
        <dbReference type="ARBA" id="ARBA00022723"/>
    </source>
</evidence>
<evidence type="ECO:0000256" key="7">
    <source>
        <dbReference type="SAM" id="Phobius"/>
    </source>
</evidence>
<dbReference type="SUPFAM" id="SSF55486">
    <property type="entry name" value="Metalloproteases ('zincins'), catalytic domain"/>
    <property type="match status" value="1"/>
</dbReference>
<keyword evidence="4 6" id="KW-0862">Zinc</keyword>
<keyword evidence="5 6" id="KW-0482">Metalloprotease</keyword>
<evidence type="ECO:0000313" key="11">
    <source>
        <dbReference type="Proteomes" id="UP000238205"/>
    </source>
</evidence>
<dbReference type="InterPro" id="IPR034006">
    <property type="entry name" value="M3B_PepF_2"/>
</dbReference>
<evidence type="ECO:0000259" key="8">
    <source>
        <dbReference type="Pfam" id="PF01432"/>
    </source>
</evidence>
<dbReference type="Pfam" id="PF01432">
    <property type="entry name" value="Peptidase_M3"/>
    <property type="match status" value="1"/>
</dbReference>
<feature type="transmembrane region" description="Helical" evidence="7">
    <location>
        <begin position="519"/>
        <end position="538"/>
    </location>
</feature>
<organism evidence="10 11">
    <name type="scientific">Alkalibacterium olivapovliticus</name>
    <dbReference type="NCBI Taxonomy" id="99907"/>
    <lineage>
        <taxon>Bacteria</taxon>
        <taxon>Bacillati</taxon>
        <taxon>Bacillota</taxon>
        <taxon>Bacilli</taxon>
        <taxon>Lactobacillales</taxon>
        <taxon>Carnobacteriaceae</taxon>
        <taxon>Alkalibacterium</taxon>
    </lineage>
</organism>
<dbReference type="Pfam" id="PF08439">
    <property type="entry name" value="Peptidase_M3_N"/>
    <property type="match status" value="1"/>
</dbReference>
<dbReference type="NCBIfam" id="TIGR02290">
    <property type="entry name" value="M3_fam_3"/>
    <property type="match status" value="1"/>
</dbReference>
<dbReference type="InterPro" id="IPR013647">
    <property type="entry name" value="OligopepF_N_dom"/>
</dbReference>
<dbReference type="GO" id="GO:0006508">
    <property type="term" value="P:proteolysis"/>
    <property type="evidence" value="ECO:0007669"/>
    <property type="project" value="UniProtKB-KW"/>
</dbReference>
<dbReference type="InterPro" id="IPR001333">
    <property type="entry name" value="Peptidase_M32_Taq"/>
</dbReference>
<dbReference type="AlphaFoldDB" id="A0A2T0W616"/>
<keyword evidence="11" id="KW-1185">Reference proteome</keyword>
<keyword evidence="1 6" id="KW-0645">Protease</keyword>
<feature type="domain" description="Peptidase M3A/M3B catalytic" evidence="8">
    <location>
        <begin position="204"/>
        <end position="583"/>
    </location>
</feature>
<proteinExistence type="inferred from homology"/>
<keyword evidence="3 6" id="KW-0378">Hydrolase</keyword>
<evidence type="ECO:0000256" key="4">
    <source>
        <dbReference type="ARBA" id="ARBA00022833"/>
    </source>
</evidence>
<comment type="caution">
    <text evidence="10">The sequence shown here is derived from an EMBL/GenBank/DDBJ whole genome shotgun (WGS) entry which is preliminary data.</text>
</comment>
<accession>A0A2T0W616</accession>
<dbReference type="GO" id="GO:0004222">
    <property type="term" value="F:metalloendopeptidase activity"/>
    <property type="evidence" value="ECO:0007669"/>
    <property type="project" value="InterPro"/>
</dbReference>
<dbReference type="Gene3D" id="1.20.140.70">
    <property type="entry name" value="Oligopeptidase f, N-terminal domain"/>
    <property type="match status" value="1"/>
</dbReference>
<keyword evidence="7" id="KW-0812">Transmembrane</keyword>
<name>A0A2T0W616_9LACT</name>
<gene>
    <name evidence="10" type="ORF">CLV38_11512</name>
</gene>
<dbReference type="Proteomes" id="UP000238205">
    <property type="component" value="Unassembled WGS sequence"/>
</dbReference>
<evidence type="ECO:0000256" key="3">
    <source>
        <dbReference type="ARBA" id="ARBA00022801"/>
    </source>
</evidence>
<dbReference type="InterPro" id="IPR042088">
    <property type="entry name" value="OligoPept_F_C"/>
</dbReference>
<dbReference type="CDD" id="cd09607">
    <property type="entry name" value="M3B_PepF"/>
    <property type="match status" value="1"/>
</dbReference>
<comment type="cofactor">
    <cofactor evidence="6">
        <name>Zn(2+)</name>
        <dbReference type="ChEBI" id="CHEBI:29105"/>
    </cofactor>
    <text evidence="6">Binds 1 zinc ion.</text>
</comment>
<keyword evidence="7" id="KW-1133">Transmembrane helix</keyword>
<dbReference type="GO" id="GO:0046872">
    <property type="term" value="F:metal ion binding"/>
    <property type="evidence" value="ECO:0007669"/>
    <property type="project" value="UniProtKB-UniRule"/>
</dbReference>
<feature type="domain" description="Oligopeptidase F N-terminal" evidence="9">
    <location>
        <begin position="114"/>
        <end position="179"/>
    </location>
</feature>
<dbReference type="InterPro" id="IPR001567">
    <property type="entry name" value="Pept_M3A_M3B_dom"/>
</dbReference>
<dbReference type="OrthoDB" id="9769691at2"/>
<dbReference type="GO" id="GO:0004181">
    <property type="term" value="F:metallocarboxypeptidase activity"/>
    <property type="evidence" value="ECO:0007669"/>
    <property type="project" value="InterPro"/>
</dbReference>
<keyword evidence="7" id="KW-0472">Membrane</keyword>
<keyword evidence="2 6" id="KW-0479">Metal-binding</keyword>
<dbReference type="PANTHER" id="PTHR34217">
    <property type="entry name" value="METAL-DEPENDENT CARBOXYPEPTIDASE"/>
    <property type="match status" value="1"/>
</dbReference>
<evidence type="ECO:0000256" key="1">
    <source>
        <dbReference type="ARBA" id="ARBA00022670"/>
    </source>
</evidence>
<dbReference type="InterPro" id="IPR011977">
    <property type="entry name" value="Pept_M3B_clade3"/>
</dbReference>
<evidence type="ECO:0000259" key="9">
    <source>
        <dbReference type="Pfam" id="PF08439"/>
    </source>
</evidence>
<sequence length="601" mass="68350">MQKQLTWDMDTIFKGGSDSKELKDFIDGIKETISDAKSLINQWSPESDRDSTGDLIAFLTKRETAFDYLGEASTFSRGLLSANVNDSKAAKTVNQLSQLGSQLSDVETQFMKKLKSIPDEKWDTLLTHDQLKASAFNLNEKREKGKKLLSENEERIIQQLSLDGLEGFNNVYQSLVNSIRIPFEKDGDVTALSAGQAANKLSGHPDPAVRESLLTTWEMAWQSKAPLFANTLNHLAGFRLQTYKLRDEPDFLTPALEYNRLQKQTLDTMWNTITKNKPKLVDFLNRKAALMHKDKLGWADVTAPLSLGDYEPKEYSFEEAQAFVIEHFGSFSEDMKGLAQTAFDQAWVEAEDREGKRPGAYCSNLPKSKQSRVFMTFSGSANNVSTLAHELGHAYHSHVMRDLPHLNRRYAMNVAETASTFCEMVISSATVDAANSVEEKIALLDSKISRAAVMFMNIHSRYLFETRFYEQRQHGLLDENELSTLMEEAQKEAFQDSLESYHPMFWASKLHFHITGVPFYNFPYTFGFLFSLGIYSYAKGQNKNFESDYRNLLRDPASMTTEDLAKKHLDVDLTQPDFWQSAIDEILTDIDEYMALTSKFI</sequence>
<evidence type="ECO:0000256" key="6">
    <source>
        <dbReference type="RuleBase" id="RU003435"/>
    </source>
</evidence>
<reference evidence="10 11" key="1">
    <citation type="submission" date="2018-03" db="EMBL/GenBank/DDBJ databases">
        <title>Genomic Encyclopedia of Archaeal and Bacterial Type Strains, Phase II (KMG-II): from individual species to whole genera.</title>
        <authorList>
            <person name="Goeker M."/>
        </authorList>
    </citation>
    <scope>NUCLEOTIDE SEQUENCE [LARGE SCALE GENOMIC DNA]</scope>
    <source>
        <strain evidence="10 11">DSM 13175</strain>
    </source>
</reference>
<dbReference type="Gene3D" id="1.10.1370.20">
    <property type="entry name" value="Oligoendopeptidase f, C-terminal domain"/>
    <property type="match status" value="1"/>
</dbReference>
<comment type="similarity">
    <text evidence="6">Belongs to the peptidase M3 family.</text>
</comment>
<evidence type="ECO:0000313" key="10">
    <source>
        <dbReference type="EMBL" id="PRY82160.1"/>
    </source>
</evidence>
<protein>
    <submittedName>
        <fullName evidence="10">PepF/M3 family oligoendopeptidase</fullName>
    </submittedName>
</protein>